<evidence type="ECO:0000313" key="2">
    <source>
        <dbReference type="Proteomes" id="UP000266673"/>
    </source>
</evidence>
<feature type="non-terminal residue" evidence="1">
    <location>
        <position position="161"/>
    </location>
</feature>
<comment type="caution">
    <text evidence="1">The sequence shown here is derived from an EMBL/GenBank/DDBJ whole genome shotgun (WGS) entry which is preliminary data.</text>
</comment>
<sequence>FTLRAHVLSLSGDLPALAKVMYTTGHNSYKACRFCSIQGIYCQRNRHVYYPLKPSTGMSGRRYDPKDLPLRTHENYVRDAIAIEHMNEKLYKDEAQKRGIILFELNSIEFPTSFPIDIMHRLFENIAPAMLRHWSGTFFKDSQISNADYILSNSDWTKLGK</sequence>
<dbReference type="AlphaFoldDB" id="A0A397VFF5"/>
<dbReference type="Proteomes" id="UP000266673">
    <property type="component" value="Unassembled WGS sequence"/>
</dbReference>
<name>A0A397VFF5_9GLOM</name>
<dbReference type="STRING" id="44941.A0A397VFF5"/>
<evidence type="ECO:0000313" key="1">
    <source>
        <dbReference type="EMBL" id="RIB20722.1"/>
    </source>
</evidence>
<protein>
    <submittedName>
        <fullName evidence="1">Uncharacterized protein</fullName>
    </submittedName>
</protein>
<organism evidence="1 2">
    <name type="scientific">Gigaspora rosea</name>
    <dbReference type="NCBI Taxonomy" id="44941"/>
    <lineage>
        <taxon>Eukaryota</taxon>
        <taxon>Fungi</taxon>
        <taxon>Fungi incertae sedis</taxon>
        <taxon>Mucoromycota</taxon>
        <taxon>Glomeromycotina</taxon>
        <taxon>Glomeromycetes</taxon>
        <taxon>Diversisporales</taxon>
        <taxon>Gigasporaceae</taxon>
        <taxon>Gigaspora</taxon>
    </lineage>
</organism>
<dbReference type="OrthoDB" id="2413534at2759"/>
<accession>A0A397VFF5</accession>
<gene>
    <name evidence="1" type="ORF">C2G38_1920343</name>
</gene>
<dbReference type="EMBL" id="QKWP01000401">
    <property type="protein sequence ID" value="RIB20722.1"/>
    <property type="molecule type" value="Genomic_DNA"/>
</dbReference>
<proteinExistence type="predicted"/>
<keyword evidence="2" id="KW-1185">Reference proteome</keyword>
<reference evidence="1 2" key="1">
    <citation type="submission" date="2018-06" db="EMBL/GenBank/DDBJ databases">
        <title>Comparative genomics reveals the genomic features of Rhizophagus irregularis, R. cerebriforme, R. diaphanum and Gigaspora rosea, and their symbiotic lifestyle signature.</title>
        <authorList>
            <person name="Morin E."/>
            <person name="San Clemente H."/>
            <person name="Chen E.C.H."/>
            <person name="De La Providencia I."/>
            <person name="Hainaut M."/>
            <person name="Kuo A."/>
            <person name="Kohler A."/>
            <person name="Murat C."/>
            <person name="Tang N."/>
            <person name="Roy S."/>
            <person name="Loubradou J."/>
            <person name="Henrissat B."/>
            <person name="Grigoriev I.V."/>
            <person name="Corradi N."/>
            <person name="Roux C."/>
            <person name="Martin F.M."/>
        </authorList>
    </citation>
    <scope>NUCLEOTIDE SEQUENCE [LARGE SCALE GENOMIC DNA]</scope>
    <source>
        <strain evidence="1 2">DAOM 194757</strain>
    </source>
</reference>
<feature type="non-terminal residue" evidence="1">
    <location>
        <position position="1"/>
    </location>
</feature>